<dbReference type="GO" id="GO:0052689">
    <property type="term" value="F:carboxylic ester hydrolase activity"/>
    <property type="evidence" value="ECO:0007669"/>
    <property type="project" value="TreeGrafter"/>
</dbReference>
<organism evidence="3 4">
    <name type="scientific">Mesotoga infera</name>
    <dbReference type="NCBI Taxonomy" id="1236046"/>
    <lineage>
        <taxon>Bacteria</taxon>
        <taxon>Thermotogati</taxon>
        <taxon>Thermotogota</taxon>
        <taxon>Thermotogae</taxon>
        <taxon>Kosmotogales</taxon>
        <taxon>Kosmotogaceae</taxon>
        <taxon>Mesotoga</taxon>
    </lineage>
</organism>
<dbReference type="GO" id="GO:0008236">
    <property type="term" value="F:serine-type peptidase activity"/>
    <property type="evidence" value="ECO:0007669"/>
    <property type="project" value="InterPro"/>
</dbReference>
<dbReference type="Gene3D" id="3.40.50.1820">
    <property type="entry name" value="alpha/beta hydrolase"/>
    <property type="match status" value="1"/>
</dbReference>
<evidence type="ECO:0000313" key="4">
    <source>
        <dbReference type="Proteomes" id="UP000250796"/>
    </source>
</evidence>
<dbReference type="InterPro" id="IPR029058">
    <property type="entry name" value="AB_hydrolase_fold"/>
</dbReference>
<accession>A0A7Z7PR89</accession>
<dbReference type="PANTHER" id="PTHR43265:SF1">
    <property type="entry name" value="ESTERASE ESTD"/>
    <property type="match status" value="1"/>
</dbReference>
<dbReference type="Proteomes" id="UP000250796">
    <property type="component" value="Chromosome MESINF"/>
</dbReference>
<dbReference type="CDD" id="cd00118">
    <property type="entry name" value="LysM"/>
    <property type="match status" value="1"/>
</dbReference>
<dbReference type="Pfam" id="PF01476">
    <property type="entry name" value="LysM"/>
    <property type="match status" value="1"/>
</dbReference>
<keyword evidence="4" id="KW-1185">Reference proteome</keyword>
<dbReference type="EMBL" id="LS974202">
    <property type="protein sequence ID" value="SSC12528.1"/>
    <property type="molecule type" value="Genomic_DNA"/>
</dbReference>
<keyword evidence="1" id="KW-0812">Transmembrane</keyword>
<dbReference type="InterPro" id="IPR018392">
    <property type="entry name" value="LysM"/>
</dbReference>
<dbReference type="PANTHER" id="PTHR43265">
    <property type="entry name" value="ESTERASE ESTD"/>
    <property type="match status" value="1"/>
</dbReference>
<name>A0A7Z7PR89_9BACT</name>
<evidence type="ECO:0000259" key="2">
    <source>
        <dbReference type="PROSITE" id="PS51782"/>
    </source>
</evidence>
<evidence type="ECO:0000256" key="1">
    <source>
        <dbReference type="SAM" id="Phobius"/>
    </source>
</evidence>
<dbReference type="Gene3D" id="3.10.350.10">
    <property type="entry name" value="LysM domain"/>
    <property type="match status" value="1"/>
</dbReference>
<gene>
    <name evidence="3" type="ORF">MESINF_1084</name>
</gene>
<evidence type="ECO:0000313" key="3">
    <source>
        <dbReference type="EMBL" id="SSC12528.1"/>
    </source>
</evidence>
<dbReference type="KEGG" id="minf:MESINF_1084"/>
<feature type="transmembrane region" description="Helical" evidence="1">
    <location>
        <begin position="30"/>
        <end position="47"/>
    </location>
</feature>
<dbReference type="Pfam" id="PF00326">
    <property type="entry name" value="Peptidase_S9"/>
    <property type="match status" value="1"/>
</dbReference>
<dbReference type="AlphaFoldDB" id="A0A7Z7PR89"/>
<keyword evidence="1" id="KW-1133">Transmembrane helix</keyword>
<dbReference type="SUPFAM" id="SSF54106">
    <property type="entry name" value="LysM domain"/>
    <property type="match status" value="1"/>
</dbReference>
<sequence>MTESRSEVYTCYDHRPQTKEGEEMKAKIKFLPLLLAMIALFVTSAFATKQYTVVKGDTLWSIARRYGVDWTEIASFNGIENEYSLKVGTILKIPHSFSEQTVLITNGDHEIPAVVCMPDGDGPFPAVVMLHGTGSNKDEAGGGYLLTAPALAKAGIASIRFDFIGNGDSKADYINYNFTSAVSDTNAAFDYMAGLKSIDPNRIGVMGWSQGGTIAMLAAGHNRSFRSVVCWAGAPDLKLIGTAENYEIAKANGYYELTFDWRPSLKLGLQWFEEVYNTDVLQVFSNSSAPVLAINGAMDTVVDPVNAQRIVDASSNKNSRVLLIEGADHTFNIFTGDMTAFNKLIAATVDWFADTL</sequence>
<dbReference type="PROSITE" id="PS51782">
    <property type="entry name" value="LYSM"/>
    <property type="match status" value="1"/>
</dbReference>
<dbReference type="InterPro" id="IPR053145">
    <property type="entry name" value="AB_hydrolase_Est10"/>
</dbReference>
<reference evidence="3 4" key="1">
    <citation type="submission" date="2017-01" db="EMBL/GenBank/DDBJ databases">
        <authorList>
            <person name="Erauso G."/>
        </authorList>
    </citation>
    <scope>NUCLEOTIDE SEQUENCE [LARGE SCALE GENOMIC DNA]</scope>
    <source>
        <strain evidence="3">MESINF1</strain>
    </source>
</reference>
<dbReference type="InterPro" id="IPR001375">
    <property type="entry name" value="Peptidase_S9_cat"/>
</dbReference>
<feature type="domain" description="LysM" evidence="2">
    <location>
        <begin position="49"/>
        <end position="93"/>
    </location>
</feature>
<dbReference type="InterPro" id="IPR036779">
    <property type="entry name" value="LysM_dom_sf"/>
</dbReference>
<dbReference type="SMART" id="SM00257">
    <property type="entry name" value="LysM"/>
    <property type="match status" value="1"/>
</dbReference>
<dbReference type="GO" id="GO:0006508">
    <property type="term" value="P:proteolysis"/>
    <property type="evidence" value="ECO:0007669"/>
    <property type="project" value="InterPro"/>
</dbReference>
<keyword evidence="1" id="KW-0472">Membrane</keyword>
<dbReference type="SUPFAM" id="SSF53474">
    <property type="entry name" value="alpha/beta-Hydrolases"/>
    <property type="match status" value="1"/>
</dbReference>
<protein>
    <submittedName>
        <fullName evidence="3">LysM domain-containing protein,prolyl oligopeptidase family protein</fullName>
    </submittedName>
</protein>
<proteinExistence type="predicted"/>